<feature type="binding site" evidence="10">
    <location>
        <position position="153"/>
    </location>
    <ligand>
        <name>Mg(2+)</name>
        <dbReference type="ChEBI" id="CHEBI:18420"/>
        <label>1</label>
    </ligand>
</feature>
<keyword evidence="6" id="KW-0378">Hydrolase</keyword>
<evidence type="ECO:0000256" key="7">
    <source>
        <dbReference type="ARBA" id="ARBA00022842"/>
    </source>
</evidence>
<feature type="site" description="Transition state stabilizer" evidence="11">
    <location>
        <position position="67"/>
    </location>
</feature>
<keyword evidence="8" id="KW-0234">DNA repair</keyword>
<feature type="site" description="Interaction with DNA substrate" evidence="11">
    <location>
        <position position="153"/>
    </location>
</feature>
<keyword evidence="14" id="KW-1185">Reference proteome</keyword>
<keyword evidence="10" id="KW-0464">Manganese</keyword>
<dbReference type="GO" id="GO:0006284">
    <property type="term" value="P:base-excision repair"/>
    <property type="evidence" value="ECO:0007669"/>
    <property type="project" value="TreeGrafter"/>
</dbReference>
<dbReference type="InterPro" id="IPR004808">
    <property type="entry name" value="AP_endonuc_1"/>
</dbReference>
<feature type="binding site" evidence="10">
    <location>
        <position position="67"/>
    </location>
    <ligand>
        <name>Mg(2+)</name>
        <dbReference type="ChEBI" id="CHEBI:18420"/>
        <label>1</label>
    </ligand>
</feature>
<dbReference type="AlphaFoldDB" id="A0A3Q4M5S7"/>
<dbReference type="Ensembl" id="ENSNBRT00000003062.1">
    <property type="protein sequence ID" value="ENSNBRP00000002954.1"/>
    <property type="gene ID" value="ENSNBRG00000002385.1"/>
</dbReference>
<feature type="binding site" evidence="10">
    <location>
        <position position="152"/>
    </location>
    <ligand>
        <name>Mg(2+)</name>
        <dbReference type="ChEBI" id="CHEBI:18420"/>
        <label>1</label>
    </ligand>
</feature>
<organism evidence="13 14">
    <name type="scientific">Neolamprologus brichardi</name>
    <name type="common">Fairy cichlid</name>
    <name type="synonym">Lamprologus brichardi</name>
    <dbReference type="NCBI Taxonomy" id="32507"/>
    <lineage>
        <taxon>Eukaryota</taxon>
        <taxon>Metazoa</taxon>
        <taxon>Chordata</taxon>
        <taxon>Craniata</taxon>
        <taxon>Vertebrata</taxon>
        <taxon>Euteleostomi</taxon>
        <taxon>Actinopterygii</taxon>
        <taxon>Neopterygii</taxon>
        <taxon>Teleostei</taxon>
        <taxon>Neoteleostei</taxon>
        <taxon>Acanthomorphata</taxon>
        <taxon>Ovalentaria</taxon>
        <taxon>Cichlomorphae</taxon>
        <taxon>Cichliformes</taxon>
        <taxon>Cichlidae</taxon>
        <taxon>African cichlids</taxon>
        <taxon>Pseudocrenilabrinae</taxon>
        <taxon>Lamprologini</taxon>
        <taxon>Neolamprologus</taxon>
    </lineage>
</organism>
<sequence length="264" mass="30137">TIPFIFKTQICDPGGRFILVTGTVNSTPVVLLNIYAPNFDNPDFFSKIFNLVSQYNDHNIIIGGDFNCYFDPLLDRSSASLAPTLRAVSVLNTLTKSLDLVDIWRHQHPLEKQYSFFSPVHGSFSRIDYFLIDSRLISKVVSSTYHSILVSDHAPLSTVIDFNLYTPQYNWKFNPSLYLNDSFTVYLSTKKTQNFYNSMIMVQFQTRFCGSPLKSLLEVILLLIKLLRKGTNSGCVLILRQSWLCWRRSIATPGLLTHLVPFSN</sequence>
<evidence type="ECO:0000313" key="14">
    <source>
        <dbReference type="Proteomes" id="UP000261580"/>
    </source>
</evidence>
<dbReference type="GO" id="GO:0008311">
    <property type="term" value="F:double-stranded DNA 3'-5' DNA exonuclease activity"/>
    <property type="evidence" value="ECO:0007669"/>
    <property type="project" value="UniProtKB-EC"/>
</dbReference>
<comment type="catalytic activity">
    <reaction evidence="1">
        <text>Exonucleolytic cleavage in the 3'- to 5'-direction to yield nucleoside 5'-phosphates.</text>
        <dbReference type="EC" id="3.1.11.2"/>
    </reaction>
</comment>
<feature type="binding site" evidence="10">
    <location>
        <position position="65"/>
    </location>
    <ligand>
        <name>Mg(2+)</name>
        <dbReference type="ChEBI" id="CHEBI:18420"/>
        <label>1</label>
    </ligand>
</feature>
<keyword evidence="4 10" id="KW-0479">Metal-binding</keyword>
<keyword evidence="7 10" id="KW-0460">Magnesium</keyword>
<evidence type="ECO:0000259" key="12">
    <source>
        <dbReference type="Pfam" id="PF03372"/>
    </source>
</evidence>
<evidence type="ECO:0000256" key="11">
    <source>
        <dbReference type="PIRSR" id="PIRSR604808-3"/>
    </source>
</evidence>
<dbReference type="EC" id="3.1.11.2" evidence="3"/>
<evidence type="ECO:0000256" key="4">
    <source>
        <dbReference type="ARBA" id="ARBA00022723"/>
    </source>
</evidence>
<evidence type="ECO:0000256" key="3">
    <source>
        <dbReference type="ARBA" id="ARBA00012115"/>
    </source>
</evidence>
<dbReference type="InterPro" id="IPR005135">
    <property type="entry name" value="Endo/exonuclease/phosphatase"/>
</dbReference>
<keyword evidence="5" id="KW-0227">DNA damage</keyword>
<dbReference type="Gene3D" id="3.60.10.10">
    <property type="entry name" value="Endonuclease/exonuclease/phosphatase"/>
    <property type="match status" value="1"/>
</dbReference>
<evidence type="ECO:0000256" key="5">
    <source>
        <dbReference type="ARBA" id="ARBA00022763"/>
    </source>
</evidence>
<dbReference type="SUPFAM" id="SSF56219">
    <property type="entry name" value="DNase I-like"/>
    <property type="match status" value="1"/>
</dbReference>
<dbReference type="OMA" id="CWRRSIA"/>
<evidence type="ECO:0000256" key="10">
    <source>
        <dbReference type="PIRSR" id="PIRSR604808-2"/>
    </source>
</evidence>
<dbReference type="CDD" id="cd09076">
    <property type="entry name" value="L1-EN"/>
    <property type="match status" value="1"/>
</dbReference>
<dbReference type="PANTHER" id="PTHR22748">
    <property type="entry name" value="AP ENDONUCLEASE"/>
    <property type="match status" value="1"/>
</dbReference>
<dbReference type="GO" id="GO:0008081">
    <property type="term" value="F:phosphoric diester hydrolase activity"/>
    <property type="evidence" value="ECO:0007669"/>
    <property type="project" value="TreeGrafter"/>
</dbReference>
<evidence type="ECO:0000256" key="6">
    <source>
        <dbReference type="ARBA" id="ARBA00022801"/>
    </source>
</evidence>
<comment type="similarity">
    <text evidence="2">Belongs to the DNA repair enzymes AP/ExoA family.</text>
</comment>
<evidence type="ECO:0000256" key="9">
    <source>
        <dbReference type="PIRSR" id="PIRSR604808-1"/>
    </source>
</evidence>
<evidence type="ECO:0000256" key="2">
    <source>
        <dbReference type="ARBA" id="ARBA00007092"/>
    </source>
</evidence>
<feature type="site" description="Important for catalytic activity" evidence="11">
    <location>
        <position position="128"/>
    </location>
</feature>
<feature type="active site" description="Proton acceptor" evidence="9">
    <location>
        <position position="153"/>
    </location>
</feature>
<comment type="cofactor">
    <cofactor evidence="10">
        <name>Mg(2+)</name>
        <dbReference type="ChEBI" id="CHEBI:18420"/>
    </cofactor>
    <cofactor evidence="10">
        <name>Mn(2+)</name>
        <dbReference type="ChEBI" id="CHEBI:29035"/>
    </cofactor>
    <text evidence="10">Probably binds two magnesium or manganese ions per subunit.</text>
</comment>
<dbReference type="GeneTree" id="ENSGT01150000287206"/>
<evidence type="ECO:0000256" key="8">
    <source>
        <dbReference type="ARBA" id="ARBA00023204"/>
    </source>
</evidence>
<reference evidence="13" key="1">
    <citation type="submission" date="2025-08" db="UniProtKB">
        <authorList>
            <consortium name="Ensembl"/>
        </authorList>
    </citation>
    <scope>IDENTIFICATION</scope>
</reference>
<dbReference type="GO" id="GO:0005634">
    <property type="term" value="C:nucleus"/>
    <property type="evidence" value="ECO:0007669"/>
    <property type="project" value="TreeGrafter"/>
</dbReference>
<dbReference type="GO" id="GO:0003906">
    <property type="term" value="F:DNA-(apurinic or apyrimidinic site) endonuclease activity"/>
    <property type="evidence" value="ECO:0007669"/>
    <property type="project" value="TreeGrafter"/>
</dbReference>
<protein>
    <recommendedName>
        <fullName evidence="3">exodeoxyribonuclease III</fullName>
        <ecNumber evidence="3">3.1.11.2</ecNumber>
    </recommendedName>
</protein>
<dbReference type="Bgee" id="ENSNBRG00000002385">
    <property type="expression patterns" value="Expressed in liver and 2 other cell types or tissues"/>
</dbReference>
<feature type="active site" evidence="9">
    <location>
        <position position="35"/>
    </location>
</feature>
<dbReference type="Proteomes" id="UP000261580">
    <property type="component" value="Unassembled WGS sequence"/>
</dbReference>
<dbReference type="GO" id="GO:0046872">
    <property type="term" value="F:metal ion binding"/>
    <property type="evidence" value="ECO:0007669"/>
    <property type="project" value="UniProtKB-KW"/>
</dbReference>
<proteinExistence type="inferred from homology"/>
<accession>A0A3Q4M5S7</accession>
<reference evidence="13" key="2">
    <citation type="submission" date="2025-09" db="UniProtKB">
        <authorList>
            <consortium name="Ensembl"/>
        </authorList>
    </citation>
    <scope>IDENTIFICATION</scope>
</reference>
<dbReference type="PANTHER" id="PTHR22748:SF26">
    <property type="entry name" value="ENDONUCLEASE_EXONUCLEASE_PHOSPHATASE DOMAIN-CONTAINING PROTEIN"/>
    <property type="match status" value="1"/>
</dbReference>
<dbReference type="Pfam" id="PF03372">
    <property type="entry name" value="Exo_endo_phos"/>
    <property type="match status" value="1"/>
</dbReference>
<feature type="domain" description="Endonuclease/exonuclease/phosphatase" evidence="12">
    <location>
        <begin position="53"/>
        <end position="153"/>
    </location>
</feature>
<name>A0A3Q4M5S7_NEOBR</name>
<evidence type="ECO:0000256" key="1">
    <source>
        <dbReference type="ARBA" id="ARBA00000493"/>
    </source>
</evidence>
<feature type="active site" description="Proton donor/acceptor" evidence="9">
    <location>
        <position position="65"/>
    </location>
</feature>
<dbReference type="InterPro" id="IPR036691">
    <property type="entry name" value="Endo/exonu/phosph_ase_sf"/>
</dbReference>
<evidence type="ECO:0000313" key="13">
    <source>
        <dbReference type="Ensembl" id="ENSNBRP00000002954.1"/>
    </source>
</evidence>
<dbReference type="STRING" id="32507.ENSNBRP00000002954"/>